<reference evidence="2" key="1">
    <citation type="journal article" date="2019" name="Int. J. Syst. Evol. Microbiol.">
        <title>The Global Catalogue of Microorganisms (GCM) 10K type strain sequencing project: providing services to taxonomists for standard genome sequencing and annotation.</title>
        <authorList>
            <consortium name="The Broad Institute Genomics Platform"/>
            <consortium name="The Broad Institute Genome Sequencing Center for Infectious Disease"/>
            <person name="Wu L."/>
            <person name="Ma J."/>
        </authorList>
    </citation>
    <scope>NUCLEOTIDE SEQUENCE [LARGE SCALE GENOMIC DNA]</scope>
    <source>
        <strain evidence="2">JCM 11117</strain>
    </source>
</reference>
<organism evidence="1 2">
    <name type="scientific">Pseudonocardia zijingensis</name>
    <dbReference type="NCBI Taxonomy" id="153376"/>
    <lineage>
        <taxon>Bacteria</taxon>
        <taxon>Bacillati</taxon>
        <taxon>Actinomycetota</taxon>
        <taxon>Actinomycetes</taxon>
        <taxon>Pseudonocardiales</taxon>
        <taxon>Pseudonocardiaceae</taxon>
        <taxon>Pseudonocardia</taxon>
    </lineage>
</organism>
<gene>
    <name evidence="1" type="ORF">GCM10009559_58980</name>
</gene>
<dbReference type="RefSeq" id="WP_343944930.1">
    <property type="nucleotide sequence ID" value="NZ_BAAAHP010000187.1"/>
</dbReference>
<proteinExistence type="predicted"/>
<comment type="caution">
    <text evidence="1">The sequence shown here is derived from an EMBL/GenBank/DDBJ whole genome shotgun (WGS) entry which is preliminary data.</text>
</comment>
<name>A0ABP3YP08_9PSEU</name>
<accession>A0ABP3YP08</accession>
<evidence type="ECO:0000313" key="1">
    <source>
        <dbReference type="EMBL" id="GAA0897777.1"/>
    </source>
</evidence>
<evidence type="ECO:0000313" key="2">
    <source>
        <dbReference type="Proteomes" id="UP001499967"/>
    </source>
</evidence>
<keyword evidence="2" id="KW-1185">Reference proteome</keyword>
<protein>
    <submittedName>
        <fullName evidence="1">Uncharacterized protein</fullName>
    </submittedName>
</protein>
<dbReference type="Proteomes" id="UP001499967">
    <property type="component" value="Unassembled WGS sequence"/>
</dbReference>
<dbReference type="EMBL" id="BAAAHP010000187">
    <property type="protein sequence ID" value="GAA0897777.1"/>
    <property type="molecule type" value="Genomic_DNA"/>
</dbReference>
<sequence length="79" mass="8823">MTDFGEQVLVALADQGFGLTITEEEVTILTPDGRRKHRIPAAYFERNAREHLASLIVVVIGLEVLEGFVPPESFDPDRE</sequence>